<keyword evidence="3" id="KW-0378">Hydrolase</keyword>
<accession>A0A7H9B0L8</accession>
<dbReference type="RefSeq" id="XP_037143632.1">
    <property type="nucleotide sequence ID" value="XM_037287737.1"/>
</dbReference>
<feature type="domain" description="Amidohydrolase-related" evidence="4">
    <location>
        <begin position="63"/>
        <end position="513"/>
    </location>
</feature>
<dbReference type="GO" id="GO:0006145">
    <property type="term" value="P:purine nucleobase catabolic process"/>
    <property type="evidence" value="ECO:0007669"/>
    <property type="project" value="TreeGrafter"/>
</dbReference>
<dbReference type="EMBL" id="CP058606">
    <property type="protein sequence ID" value="QLG71904.1"/>
    <property type="molecule type" value="Genomic_DNA"/>
</dbReference>
<reference evidence="5 6" key="1">
    <citation type="submission" date="2020-07" db="EMBL/GenBank/DDBJ databases">
        <title>The yeast mating-type switching endonuclease HO is a domesticated member of an unorthodox homing genetic element family.</title>
        <authorList>
            <person name="Coughlan A.Y."/>
            <person name="Lombardi L."/>
            <person name="Braun-Galleani S."/>
            <person name="Martos A.R."/>
            <person name="Galeote V."/>
            <person name="Bigey F."/>
            <person name="Dequin S."/>
            <person name="Byrne K.P."/>
            <person name="Wolfe K.H."/>
        </authorList>
    </citation>
    <scope>NUCLEOTIDE SEQUENCE [LARGE SCALE GENOMIC DNA]</scope>
    <source>
        <strain evidence="5 6">NRRL Y-6702</strain>
    </source>
</reference>
<dbReference type="SUPFAM" id="SSF51556">
    <property type="entry name" value="Metallo-dependent hydrolases"/>
    <property type="match status" value="1"/>
</dbReference>
<evidence type="ECO:0000259" key="4">
    <source>
        <dbReference type="Pfam" id="PF01979"/>
    </source>
</evidence>
<comment type="cofactor">
    <cofactor evidence="1">
        <name>Zn(2+)</name>
        <dbReference type="ChEBI" id="CHEBI:29105"/>
    </cofactor>
</comment>
<dbReference type="PANTHER" id="PTHR43668">
    <property type="entry name" value="ALLANTOINASE"/>
    <property type="match status" value="1"/>
</dbReference>
<keyword evidence="2" id="KW-0479">Metal-binding</keyword>
<organism evidence="5 6">
    <name type="scientific">Zygotorulaspora mrakii</name>
    <name type="common">Zygosaccharomyces mrakii</name>
    <dbReference type="NCBI Taxonomy" id="42260"/>
    <lineage>
        <taxon>Eukaryota</taxon>
        <taxon>Fungi</taxon>
        <taxon>Dikarya</taxon>
        <taxon>Ascomycota</taxon>
        <taxon>Saccharomycotina</taxon>
        <taxon>Saccharomycetes</taxon>
        <taxon>Saccharomycetales</taxon>
        <taxon>Saccharomycetaceae</taxon>
        <taxon>Zygotorulaspora</taxon>
    </lineage>
</organism>
<dbReference type="Proteomes" id="UP000509704">
    <property type="component" value="Chromosome 3"/>
</dbReference>
<dbReference type="InterPro" id="IPR002195">
    <property type="entry name" value="Dihydroorotase_CS"/>
</dbReference>
<evidence type="ECO:0000313" key="5">
    <source>
        <dbReference type="EMBL" id="QLG71904.1"/>
    </source>
</evidence>
<dbReference type="Pfam" id="PF01979">
    <property type="entry name" value="Amidohydro_1"/>
    <property type="match status" value="1"/>
</dbReference>
<dbReference type="PANTHER" id="PTHR43668:SF2">
    <property type="entry name" value="ALLANTOINASE"/>
    <property type="match status" value="1"/>
</dbReference>
<evidence type="ECO:0000256" key="3">
    <source>
        <dbReference type="ARBA" id="ARBA00022801"/>
    </source>
</evidence>
<evidence type="ECO:0000313" key="6">
    <source>
        <dbReference type="Proteomes" id="UP000509704"/>
    </source>
</evidence>
<dbReference type="InterPro" id="IPR050138">
    <property type="entry name" value="DHOase/Allantoinase_Hydrolase"/>
</dbReference>
<dbReference type="InterPro" id="IPR006680">
    <property type="entry name" value="Amidohydro-rel"/>
</dbReference>
<proteinExistence type="predicted"/>
<name>A0A7H9B0L8_ZYGMR</name>
<dbReference type="GO" id="GO:0005737">
    <property type="term" value="C:cytoplasm"/>
    <property type="evidence" value="ECO:0007669"/>
    <property type="project" value="TreeGrafter"/>
</dbReference>
<dbReference type="Gene3D" id="3.20.20.140">
    <property type="entry name" value="Metal-dependent hydrolases"/>
    <property type="match status" value="2"/>
</dbReference>
<dbReference type="AlphaFoldDB" id="A0A7H9B0L8"/>
<evidence type="ECO:0000256" key="1">
    <source>
        <dbReference type="ARBA" id="ARBA00001947"/>
    </source>
</evidence>
<dbReference type="SUPFAM" id="SSF51338">
    <property type="entry name" value="Composite domain of metallo-dependent hydrolases"/>
    <property type="match status" value="1"/>
</dbReference>
<keyword evidence="6" id="KW-1185">Reference proteome</keyword>
<dbReference type="InterPro" id="IPR011059">
    <property type="entry name" value="Metal-dep_hydrolase_composite"/>
</dbReference>
<dbReference type="PROSITE" id="PS00482">
    <property type="entry name" value="DIHYDROOROTASE_1"/>
    <property type="match status" value="1"/>
</dbReference>
<dbReference type="OrthoDB" id="10258955at2759"/>
<dbReference type="KEGG" id="zmk:HG535_0C02560"/>
<dbReference type="GO" id="GO:0004038">
    <property type="term" value="F:allantoinase activity"/>
    <property type="evidence" value="ECO:0007669"/>
    <property type="project" value="TreeGrafter"/>
</dbReference>
<evidence type="ECO:0000256" key="2">
    <source>
        <dbReference type="ARBA" id="ARBA00022723"/>
    </source>
</evidence>
<dbReference type="InterPro" id="IPR032466">
    <property type="entry name" value="Metal_Hydrolase"/>
</dbReference>
<sequence>MPIEAIASTNVILEAQCKAATILYSTDSGKIIEIYPEIVVESLNDPLLKIYDVKKYNIVTPYVILPGLVDSHVHLNEPGRTDWEGFATGTQAACCGGVTTVVDMPLNAIPPTTTLANFNAKLNAAKDQLWCDVAFWGGMVPDNLEDLVPLVKAGVRGFKGFLIDSGVDEFPMVEQHYIEKAMNTLANHKTMMMFHAELQVDKHQHTIVDGRHIGLEKMNHNEDALTPEQRESLALSHVLSPAEPRSGKPSHIVHHDDAIVPALEAAAKIDDGLSKIDPCKYSSFLISRPDAFETDAISLLIKCLKNCMNSNNGKAPPLHIVHLASVEALPLIRSAHRDGLPITAETCFHYLCLAAENIPTKATYFKCCPPIRTEANRVGLWRALNEGLITSIVSDHSPCTPELKQLAEGDFFSAWGGIASVGLGLALLHTKASTIRPRASLIDIVKWCCENTAIQVGLQHRKGFIRVGHDADFVVFDPEREQLITDKRVFFKNKITAYNGFTAKGVVLSTHLRGMKIYDSENGFSQAPVGQTLLEARF</sequence>
<dbReference type="GO" id="GO:0046872">
    <property type="term" value="F:metal ion binding"/>
    <property type="evidence" value="ECO:0007669"/>
    <property type="project" value="UniProtKB-KW"/>
</dbReference>
<protein>
    <recommendedName>
        <fullName evidence="4">Amidohydrolase-related domain-containing protein</fullName>
    </recommendedName>
</protein>
<dbReference type="GeneID" id="59235601"/>
<gene>
    <name evidence="5" type="ORF">HG535_0C02560</name>
</gene>